<dbReference type="PANTHER" id="PTHR38588:SF1">
    <property type="entry name" value="BLL0334 PROTEIN"/>
    <property type="match status" value="1"/>
</dbReference>
<feature type="region of interest" description="Disordered" evidence="1">
    <location>
        <begin position="152"/>
        <end position="180"/>
    </location>
</feature>
<reference evidence="3 4" key="1">
    <citation type="submission" date="2020-10" db="EMBL/GenBank/DDBJ databases">
        <title>Degradation of 1,4-Dioxane by Xanthobacter sp. YN2, via a Novel Group-2 Soluble Di-Iron Monooxygenase.</title>
        <authorList>
            <person name="Ma F."/>
            <person name="Wang Y."/>
            <person name="Yang J."/>
            <person name="Guo H."/>
            <person name="Su D."/>
            <person name="Yu L."/>
        </authorList>
    </citation>
    <scope>NUCLEOTIDE SEQUENCE [LARGE SCALE GENOMIC DNA]</scope>
    <source>
        <strain evidence="3 4">YN2</strain>
    </source>
</reference>
<dbReference type="Gene3D" id="3.30.530.20">
    <property type="match status" value="1"/>
</dbReference>
<dbReference type="Pfam" id="PF06240">
    <property type="entry name" value="COXG"/>
    <property type="match status" value="1"/>
</dbReference>
<dbReference type="PANTHER" id="PTHR38588">
    <property type="entry name" value="BLL0334 PROTEIN"/>
    <property type="match status" value="1"/>
</dbReference>
<dbReference type="InterPro" id="IPR010419">
    <property type="entry name" value="CO_DH_gsu"/>
</dbReference>
<evidence type="ECO:0000313" key="3">
    <source>
        <dbReference type="EMBL" id="QRG07026.1"/>
    </source>
</evidence>
<dbReference type="CDD" id="cd05018">
    <property type="entry name" value="CoxG"/>
    <property type="match status" value="1"/>
</dbReference>
<keyword evidence="2" id="KW-0472">Membrane</keyword>
<proteinExistence type="predicted"/>
<evidence type="ECO:0000256" key="2">
    <source>
        <dbReference type="SAM" id="Phobius"/>
    </source>
</evidence>
<name>A0A974PPE7_9HYPH</name>
<dbReference type="KEGG" id="xdi:EZH22_00790"/>
<evidence type="ECO:0000313" key="4">
    <source>
        <dbReference type="Proteomes" id="UP000596427"/>
    </source>
</evidence>
<dbReference type="AlphaFoldDB" id="A0A974PPE7"/>
<dbReference type="SUPFAM" id="SSF55961">
    <property type="entry name" value="Bet v1-like"/>
    <property type="match status" value="1"/>
</dbReference>
<evidence type="ECO:0000256" key="1">
    <source>
        <dbReference type="SAM" id="MobiDB-lite"/>
    </source>
</evidence>
<gene>
    <name evidence="3" type="ORF">EZH22_00790</name>
</gene>
<feature type="compositionally biased region" description="Pro residues" evidence="1">
    <location>
        <begin position="155"/>
        <end position="164"/>
    </location>
</feature>
<keyword evidence="2" id="KW-0812">Transmembrane</keyword>
<dbReference type="EMBL" id="CP063362">
    <property type="protein sequence ID" value="QRG07026.1"/>
    <property type="molecule type" value="Genomic_DNA"/>
</dbReference>
<protein>
    <submittedName>
        <fullName evidence="3">Carbon monoxide dehydrogenase subunit G</fullName>
    </submittedName>
</protein>
<keyword evidence="2" id="KW-1133">Transmembrane helix</keyword>
<sequence>MALVFTGSYLIPAPRERVWASLNDPDVLARCIPGCTALTATGPDSFAATVVARIGVISTTFKGDLHRAEADPPSRYVLNGRANGGLAGFARGGAEILLDAGAGPDSTVLTYRAEADIGGKVAMVGGRLIQSVAKSLADDFFGAFARELGGDARPLAPPPRPAAPPATSAVGTTAAAPPTSVHQGDMLVPVRVATAFLTGIAVGIAATGAAALALGLAR</sequence>
<accession>A0A974PPE7</accession>
<keyword evidence="4" id="KW-1185">Reference proteome</keyword>
<dbReference type="Proteomes" id="UP000596427">
    <property type="component" value="Chromosome"/>
</dbReference>
<feature type="transmembrane region" description="Helical" evidence="2">
    <location>
        <begin position="195"/>
        <end position="217"/>
    </location>
</feature>
<organism evidence="3 4">
    <name type="scientific">Xanthobacter dioxanivorans</name>
    <dbReference type="NCBI Taxonomy" id="2528964"/>
    <lineage>
        <taxon>Bacteria</taxon>
        <taxon>Pseudomonadati</taxon>
        <taxon>Pseudomonadota</taxon>
        <taxon>Alphaproteobacteria</taxon>
        <taxon>Hyphomicrobiales</taxon>
        <taxon>Xanthobacteraceae</taxon>
        <taxon>Xanthobacter</taxon>
    </lineage>
</organism>
<dbReference type="InterPro" id="IPR023393">
    <property type="entry name" value="START-like_dom_sf"/>
</dbReference>
<dbReference type="RefSeq" id="WP_203193935.1">
    <property type="nucleotide sequence ID" value="NZ_CP063362.1"/>
</dbReference>